<protein>
    <submittedName>
        <fullName evidence="1">Uncharacterized protein</fullName>
    </submittedName>
</protein>
<name>A0A1Y2C516_9FUNG</name>
<organism evidence="1 2">
    <name type="scientific">Rhizoclosmatium globosum</name>
    <dbReference type="NCBI Taxonomy" id="329046"/>
    <lineage>
        <taxon>Eukaryota</taxon>
        <taxon>Fungi</taxon>
        <taxon>Fungi incertae sedis</taxon>
        <taxon>Chytridiomycota</taxon>
        <taxon>Chytridiomycota incertae sedis</taxon>
        <taxon>Chytridiomycetes</taxon>
        <taxon>Chytridiales</taxon>
        <taxon>Chytriomycetaceae</taxon>
        <taxon>Rhizoclosmatium</taxon>
    </lineage>
</organism>
<accession>A0A1Y2C516</accession>
<dbReference type="EMBL" id="MCGO01000029">
    <property type="protein sequence ID" value="ORY42140.1"/>
    <property type="molecule type" value="Genomic_DNA"/>
</dbReference>
<gene>
    <name evidence="1" type="ORF">BCR33DRAFT_851688</name>
</gene>
<proteinExistence type="predicted"/>
<keyword evidence="2" id="KW-1185">Reference proteome</keyword>
<evidence type="ECO:0000313" key="1">
    <source>
        <dbReference type="EMBL" id="ORY42140.1"/>
    </source>
</evidence>
<dbReference type="AlphaFoldDB" id="A0A1Y2C516"/>
<reference evidence="1 2" key="1">
    <citation type="submission" date="2016-07" db="EMBL/GenBank/DDBJ databases">
        <title>Pervasive Adenine N6-methylation of Active Genes in Fungi.</title>
        <authorList>
            <consortium name="DOE Joint Genome Institute"/>
            <person name="Mondo S.J."/>
            <person name="Dannebaum R.O."/>
            <person name="Kuo R.C."/>
            <person name="Labutti K."/>
            <person name="Haridas S."/>
            <person name="Kuo A."/>
            <person name="Salamov A."/>
            <person name="Ahrendt S.R."/>
            <person name="Lipzen A."/>
            <person name="Sullivan W."/>
            <person name="Andreopoulos W.B."/>
            <person name="Clum A."/>
            <person name="Lindquist E."/>
            <person name="Daum C."/>
            <person name="Ramamoorthy G.K."/>
            <person name="Gryganskyi A."/>
            <person name="Culley D."/>
            <person name="Magnuson J.K."/>
            <person name="James T.Y."/>
            <person name="O'Malley M.A."/>
            <person name="Stajich J.E."/>
            <person name="Spatafora J.W."/>
            <person name="Visel A."/>
            <person name="Grigoriev I.V."/>
        </authorList>
    </citation>
    <scope>NUCLEOTIDE SEQUENCE [LARGE SCALE GENOMIC DNA]</scope>
    <source>
        <strain evidence="1 2">JEL800</strain>
    </source>
</reference>
<dbReference type="OrthoDB" id="2097916at2759"/>
<sequence length="431" mass="45308">MERLASKILFTRGHVGNQTHETICAVFFERVSLKASRRHFGNEILQLLLQQMLLSLVLTVATFVAAAPAGEPLPHSVSWHLKDGIKKHEALNLAAASAHLTYYGGPVIPNVEVHPIFYGNANYQSQTNAFYAAVTQSSWFDVFAQYNVGRGSAVPGFSVSATKTSLDDVNDLQPFLINLVKAGTIKPTANTYYPIHFAPGITITQGGSASCSVFCAYHGTIDISSLNVGTKYLFYGVMPDQGGSCAGGCGSNPSQVNNMFSVASHELAEAVTDAAVGLATVIGSPLAWYDQTNGENGDICNAQQGTTVGGDGVTYVVQKTWSNADNACLANTGSGKPVTTTAGGVKTTTTAAVVNTTTAAVKTTTAATTCAHSKCVTGVALRSSCDACVSKLLLKTATVDPLLGTVFVLARLSPFVESLAKRGERVKYLFS</sequence>
<dbReference type="Proteomes" id="UP000193642">
    <property type="component" value="Unassembled WGS sequence"/>
</dbReference>
<evidence type="ECO:0000313" key="2">
    <source>
        <dbReference type="Proteomes" id="UP000193642"/>
    </source>
</evidence>
<comment type="caution">
    <text evidence="1">The sequence shown here is derived from an EMBL/GenBank/DDBJ whole genome shotgun (WGS) entry which is preliminary data.</text>
</comment>